<sequence>MKITVAEKVEDATRAATVEFDGTSPEQVEAMKEFFNLYFGTDPEEDDD</sequence>
<proteinExistence type="predicted"/>
<dbReference type="EMBL" id="BK016059">
    <property type="protein sequence ID" value="DAF91707.1"/>
    <property type="molecule type" value="Genomic_DNA"/>
</dbReference>
<accession>A0A8S5UBA6</accession>
<reference evidence="1" key="1">
    <citation type="journal article" date="2021" name="Proc. Natl. Acad. Sci. U.S.A.">
        <title>A Catalog of Tens of Thousands of Viruses from Human Metagenomes Reveals Hidden Associations with Chronic Diseases.</title>
        <authorList>
            <person name="Tisza M.J."/>
            <person name="Buck C.B."/>
        </authorList>
    </citation>
    <scope>NUCLEOTIDE SEQUENCE</scope>
    <source>
        <strain evidence="1">Ct8Cp41</strain>
    </source>
</reference>
<organism evidence="1">
    <name type="scientific">Siphoviridae sp. ct8Cp41</name>
    <dbReference type="NCBI Taxonomy" id="2825358"/>
    <lineage>
        <taxon>Viruses</taxon>
        <taxon>Duplodnaviria</taxon>
        <taxon>Heunggongvirae</taxon>
        <taxon>Uroviricota</taxon>
        <taxon>Caudoviricetes</taxon>
    </lineage>
</organism>
<evidence type="ECO:0000313" key="1">
    <source>
        <dbReference type="EMBL" id="DAF91707.1"/>
    </source>
</evidence>
<protein>
    <submittedName>
        <fullName evidence="1">FACT complex subunit SSRP1 chaperone PH domain</fullName>
    </submittedName>
</protein>
<name>A0A8S5UBA6_9CAUD</name>